<accession>A0A448X4D3</accession>
<comment type="caution">
    <text evidence="2">The sequence shown here is derived from an EMBL/GenBank/DDBJ whole genome shotgun (WGS) entry which is preliminary data.</text>
</comment>
<organism evidence="2 3">
    <name type="scientific">Protopolystoma xenopodis</name>
    <dbReference type="NCBI Taxonomy" id="117903"/>
    <lineage>
        <taxon>Eukaryota</taxon>
        <taxon>Metazoa</taxon>
        <taxon>Spiralia</taxon>
        <taxon>Lophotrochozoa</taxon>
        <taxon>Platyhelminthes</taxon>
        <taxon>Monogenea</taxon>
        <taxon>Polyopisthocotylea</taxon>
        <taxon>Polystomatidea</taxon>
        <taxon>Polystomatidae</taxon>
        <taxon>Protopolystoma</taxon>
    </lineage>
</organism>
<feature type="coiled-coil region" evidence="1">
    <location>
        <begin position="342"/>
        <end position="369"/>
    </location>
</feature>
<evidence type="ECO:0000313" key="2">
    <source>
        <dbReference type="EMBL" id="VEL27741.1"/>
    </source>
</evidence>
<evidence type="ECO:0000313" key="3">
    <source>
        <dbReference type="Proteomes" id="UP000784294"/>
    </source>
</evidence>
<feature type="non-terminal residue" evidence="2">
    <location>
        <position position="469"/>
    </location>
</feature>
<proteinExistence type="predicted"/>
<keyword evidence="3" id="KW-1185">Reference proteome</keyword>
<gene>
    <name evidence="2" type="ORF">PXEA_LOCUS21181</name>
</gene>
<dbReference type="EMBL" id="CAAALY010089534">
    <property type="protein sequence ID" value="VEL27741.1"/>
    <property type="molecule type" value="Genomic_DNA"/>
</dbReference>
<keyword evidence="1" id="KW-0175">Coiled coil</keyword>
<reference evidence="2" key="1">
    <citation type="submission" date="2018-11" db="EMBL/GenBank/DDBJ databases">
        <authorList>
            <consortium name="Pathogen Informatics"/>
        </authorList>
    </citation>
    <scope>NUCLEOTIDE SEQUENCE</scope>
</reference>
<name>A0A448X4D3_9PLAT</name>
<protein>
    <submittedName>
        <fullName evidence="2">Uncharacterized protein</fullName>
    </submittedName>
</protein>
<dbReference type="AlphaFoldDB" id="A0A448X4D3"/>
<dbReference type="Proteomes" id="UP000784294">
    <property type="component" value="Unassembled WGS sequence"/>
</dbReference>
<sequence length="469" mass="52949">MENNLNDIALIDGFEKQPSRYEDIDTNIDSTSATGKSSERLIIKNLESRLEEMSFELVAARQELSDKDLMFEERIASIKIENERFLTLERLVQSCSERYSSFENDLRTRQENKSIGTQTNIVEKRDSLYSSDKGLDKSINKSLEFHQKEMSNKLDSVRKQRADDAGDNDKQIASIQIKHDRFHALEENLHSGNERCSMLESFLQNPPMFSECGTETSAEDILITTIDSSSATDEGFDFSATKSLKSRLEEISSELVSTRQQLSDQALAYDDLKASMQIENNRFHTLEDNLESTNEMGSMLESDLRNLTEYNVCGTQTSAEDIIISTRDSSSATDEGFDFSATKSLESRLEEISSELASAKQQLSDQALAYDDRIASMQIENDRFHVLERLLQSCDERCSVLESDLRKPVLFSVCGTQTKAKDIIISTRDSSSATNEGFDFYATKSLESRLEEISSELASARQQLSDQAL</sequence>
<evidence type="ECO:0000256" key="1">
    <source>
        <dbReference type="SAM" id="Coils"/>
    </source>
</evidence>